<dbReference type="Gene3D" id="3.40.50.620">
    <property type="entry name" value="HUPs"/>
    <property type="match status" value="1"/>
</dbReference>
<accession>A0A410P6Z4</accession>
<keyword evidence="2" id="KW-0067">ATP-binding</keyword>
<feature type="domain" description="tRNA(Ile)-lysidine/2-thiocytidine synthase N-terminal" evidence="3">
    <location>
        <begin position="20"/>
        <end position="176"/>
    </location>
</feature>
<protein>
    <submittedName>
        <fullName evidence="4">tRNA(Cytosine32)-2-thiocytidine synthetase</fullName>
    </submittedName>
</protein>
<dbReference type="SUPFAM" id="SSF52402">
    <property type="entry name" value="Adenine nucleotide alpha hydrolases-like"/>
    <property type="match status" value="1"/>
</dbReference>
<reference evidence="4 5" key="1">
    <citation type="submission" date="2017-01" db="EMBL/GenBank/DDBJ databases">
        <title>First insights into the biology of 'candidatus Vampirococcus archaeovorus'.</title>
        <authorList>
            <person name="Kizina J."/>
            <person name="Jordan S."/>
            <person name="Stueber K."/>
            <person name="Reinhardt R."/>
            <person name="Harder J."/>
        </authorList>
    </citation>
    <scope>NUCLEOTIDE SEQUENCE [LARGE SCALE GENOMIC DNA]</scope>
    <source>
        <strain evidence="4 5">LiM</strain>
    </source>
</reference>
<dbReference type="InterPro" id="IPR011063">
    <property type="entry name" value="TilS/TtcA_N"/>
</dbReference>
<feature type="binding site" evidence="2">
    <location>
        <begin position="24"/>
        <end position="26"/>
    </location>
    <ligand>
        <name>ATP</name>
        <dbReference type="ChEBI" id="CHEBI:30616"/>
    </ligand>
</feature>
<dbReference type="CDD" id="cd24138">
    <property type="entry name" value="TtcA-like"/>
    <property type="match status" value="1"/>
</dbReference>
<proteinExistence type="predicted"/>
<dbReference type="PIRSF" id="PIRSF004976">
    <property type="entry name" value="ATPase_YdaO"/>
    <property type="match status" value="1"/>
</dbReference>
<keyword evidence="2" id="KW-0547">Nucleotide-binding</keyword>
<dbReference type="AlphaFoldDB" id="A0A410P6Z4"/>
<dbReference type="Pfam" id="PF01171">
    <property type="entry name" value="ATP_bind_3"/>
    <property type="match status" value="1"/>
</dbReference>
<dbReference type="KEGG" id="vai:BU251_01485"/>
<evidence type="ECO:0000256" key="1">
    <source>
        <dbReference type="ARBA" id="ARBA00022679"/>
    </source>
</evidence>
<keyword evidence="5" id="KW-1185">Reference proteome</keyword>
<evidence type="ECO:0000256" key="2">
    <source>
        <dbReference type="PIRSR" id="PIRSR004976-51"/>
    </source>
</evidence>
<gene>
    <name evidence="4" type="ORF">BU251_01485</name>
</gene>
<dbReference type="InterPro" id="IPR014729">
    <property type="entry name" value="Rossmann-like_a/b/a_fold"/>
</dbReference>
<dbReference type="PANTHER" id="PTHR43686">
    <property type="entry name" value="SULFURTRANSFERASE-RELATED"/>
    <property type="match status" value="1"/>
</dbReference>
<name>A0A410P6Z4_VELA1</name>
<dbReference type="PANTHER" id="PTHR43686:SF1">
    <property type="entry name" value="AMINOTRAN_5 DOMAIN-CONTAINING PROTEIN"/>
    <property type="match status" value="1"/>
</dbReference>
<evidence type="ECO:0000313" key="4">
    <source>
        <dbReference type="EMBL" id="QAT17979.1"/>
    </source>
</evidence>
<dbReference type="InterPro" id="IPR035107">
    <property type="entry name" value="tRNA_thiolation_TtcA_Ctu1"/>
</dbReference>
<dbReference type="GO" id="GO:0008033">
    <property type="term" value="P:tRNA processing"/>
    <property type="evidence" value="ECO:0007669"/>
    <property type="project" value="InterPro"/>
</dbReference>
<keyword evidence="1" id="KW-0808">Transferase</keyword>
<evidence type="ECO:0000313" key="5">
    <source>
        <dbReference type="Proteomes" id="UP000287243"/>
    </source>
</evidence>
<feature type="binding site" evidence="2">
    <location>
        <position position="123"/>
    </location>
    <ligand>
        <name>ATP</name>
        <dbReference type="ChEBI" id="CHEBI:30616"/>
    </ligand>
</feature>
<evidence type="ECO:0000259" key="3">
    <source>
        <dbReference type="Pfam" id="PF01171"/>
    </source>
</evidence>
<sequence length="229" mass="26067">MSKKVGRAIADYGMIEDGDKILVGVSGGKDSLTLLKILWDRRVFVPIHYDVLALHVDLGFTGTKQEAFRRYLETEGYPLEVRRQAVAGEGGREPLTCFWCSWNRRRVLFEEAKKNGCNKIALGHHKDDIVETILMNLLFEGEISAMAPKQEMFKGELHIIRPLAYVEEREISRFARLMEFPVCGCLCPQAGRTQRAVVKKIIADVQKTAPGVKSNIFRSLQRIKKEYLL</sequence>
<feature type="binding site" evidence="2">
    <location>
        <position position="56"/>
    </location>
    <ligand>
        <name>ATP</name>
        <dbReference type="ChEBI" id="CHEBI:30616"/>
    </ligand>
</feature>
<feature type="binding site" evidence="2">
    <location>
        <position position="128"/>
    </location>
    <ligand>
        <name>ATP</name>
        <dbReference type="ChEBI" id="CHEBI:30616"/>
    </ligand>
</feature>
<dbReference type="Proteomes" id="UP000287243">
    <property type="component" value="Chromosome"/>
</dbReference>
<feature type="binding site" evidence="2">
    <location>
        <position position="30"/>
    </location>
    <ligand>
        <name>ATP</name>
        <dbReference type="ChEBI" id="CHEBI:30616"/>
    </ligand>
</feature>
<dbReference type="GO" id="GO:0016740">
    <property type="term" value="F:transferase activity"/>
    <property type="evidence" value="ECO:0007669"/>
    <property type="project" value="UniProtKB-KW"/>
</dbReference>
<dbReference type="EMBL" id="CP019384">
    <property type="protein sequence ID" value="QAT17979.1"/>
    <property type="molecule type" value="Genomic_DNA"/>
</dbReference>
<organism evidence="4 5">
    <name type="scientific">Velamenicoccus archaeovorus</name>
    <dbReference type="NCBI Taxonomy" id="1930593"/>
    <lineage>
        <taxon>Bacteria</taxon>
        <taxon>Pseudomonadati</taxon>
        <taxon>Candidatus Omnitrophota</taxon>
        <taxon>Candidatus Velamenicoccus</taxon>
    </lineage>
</organism>
<dbReference type="GO" id="GO:0005524">
    <property type="term" value="F:ATP binding"/>
    <property type="evidence" value="ECO:0007669"/>
    <property type="project" value="UniProtKB-KW"/>
</dbReference>